<accession>A0ABX3WXI8</accession>
<feature type="domain" description="Cytochrome c" evidence="10">
    <location>
        <begin position="44"/>
        <end position="147"/>
    </location>
</feature>
<keyword evidence="4 9" id="KW-0479">Metal-binding</keyword>
<protein>
    <submittedName>
        <fullName evidence="11">Cytochrome C</fullName>
    </submittedName>
</protein>
<evidence type="ECO:0000256" key="1">
    <source>
        <dbReference type="ARBA" id="ARBA00004236"/>
    </source>
</evidence>
<organism evidence="11 12">
    <name type="scientific">Bradyrhizobium canariense</name>
    <dbReference type="NCBI Taxonomy" id="255045"/>
    <lineage>
        <taxon>Bacteria</taxon>
        <taxon>Pseudomonadati</taxon>
        <taxon>Pseudomonadota</taxon>
        <taxon>Alphaproteobacteria</taxon>
        <taxon>Hyphomicrobiales</taxon>
        <taxon>Nitrobacteraceae</taxon>
        <taxon>Bradyrhizobium</taxon>
    </lineage>
</organism>
<keyword evidence="7 9" id="KW-0408">Iron</keyword>
<feature type="domain" description="Cytochrome c" evidence="10">
    <location>
        <begin position="189"/>
        <end position="296"/>
    </location>
</feature>
<dbReference type="PIRSF" id="PIRSF000018">
    <property type="entry name" value="Mb_ADH_cyt_c"/>
    <property type="match status" value="1"/>
</dbReference>
<dbReference type="Pfam" id="PF13442">
    <property type="entry name" value="Cytochrome_CBB3"/>
    <property type="match status" value="1"/>
</dbReference>
<dbReference type="Proteomes" id="UP000193884">
    <property type="component" value="Unassembled WGS sequence"/>
</dbReference>
<evidence type="ECO:0000256" key="4">
    <source>
        <dbReference type="ARBA" id="ARBA00022723"/>
    </source>
</evidence>
<gene>
    <name evidence="11" type="ORF">BST63_27480</name>
</gene>
<comment type="subcellular location">
    <subcellularLocation>
        <location evidence="1">Cell membrane</location>
    </subcellularLocation>
</comment>
<dbReference type="InterPro" id="IPR014353">
    <property type="entry name" value="Membr-bd_ADH_cyt_c"/>
</dbReference>
<evidence type="ECO:0000256" key="8">
    <source>
        <dbReference type="ARBA" id="ARBA00023136"/>
    </source>
</evidence>
<dbReference type="PANTHER" id="PTHR35008:SF8">
    <property type="entry name" value="ALCOHOL DEHYDROGENASE CYTOCHROME C SUBUNIT"/>
    <property type="match status" value="1"/>
</dbReference>
<evidence type="ECO:0000313" key="12">
    <source>
        <dbReference type="Proteomes" id="UP000193884"/>
    </source>
</evidence>
<evidence type="ECO:0000256" key="6">
    <source>
        <dbReference type="ARBA" id="ARBA00022737"/>
    </source>
</evidence>
<feature type="domain" description="Cytochrome c" evidence="10">
    <location>
        <begin position="312"/>
        <end position="399"/>
    </location>
</feature>
<comment type="caution">
    <text evidence="11">The sequence shown here is derived from an EMBL/GenBank/DDBJ whole genome shotgun (WGS) entry which is preliminary data.</text>
</comment>
<keyword evidence="2" id="KW-1003">Cell membrane</keyword>
<dbReference type="Pfam" id="PF00034">
    <property type="entry name" value="Cytochrom_C"/>
    <property type="match status" value="1"/>
</dbReference>
<sequence>MTLRLTLFGITAGAALIFLGGFAWTWRPAIPPINLEDHGDSDAKAIWRGAQLAAIGNCNDCHRADTGESYAGGRPLPTPFGTIYSSNITPDAETGIGTWPEAAFKRAMREGVDREGRQLYPAFPYDHFTKATDEDLGALYAFLRTQLPFRKAAPANALIFPFGFRPIVAGWKLLFFREARFQPEGSKGDAWNRGRYLVEGLAHCGGCHTPRNVFGAEKGSSSYAGGVAEGWDAPPLNSGSLAVHRWNADDLFEYLSTGWNRLHGAAAGPMADVTNNLGGVSSTDVRAIAVYVASLSADSGDTAAPVQTNKIVATSEVRAIYEGACANCHRDPNVVGPSKAVSLSLSSAVRQWSAANTVRVVLGGIQARSGAPGAYMPAFGGILTDSQIASLADYVRARYTDQPQWADSLKEVSKARQEGSTP</sequence>
<keyword evidence="6" id="KW-0677">Repeat</keyword>
<dbReference type="SUPFAM" id="SSF46626">
    <property type="entry name" value="Cytochrome c"/>
    <property type="match status" value="3"/>
</dbReference>
<keyword evidence="12" id="KW-1185">Reference proteome</keyword>
<evidence type="ECO:0000256" key="7">
    <source>
        <dbReference type="ARBA" id="ARBA00023004"/>
    </source>
</evidence>
<dbReference type="RefSeq" id="WP_085385174.1">
    <property type="nucleotide sequence ID" value="NZ_NAFJ01000158.1"/>
</dbReference>
<evidence type="ECO:0000256" key="5">
    <source>
        <dbReference type="ARBA" id="ARBA00022729"/>
    </source>
</evidence>
<evidence type="ECO:0000256" key="2">
    <source>
        <dbReference type="ARBA" id="ARBA00022475"/>
    </source>
</evidence>
<evidence type="ECO:0000259" key="10">
    <source>
        <dbReference type="PROSITE" id="PS51007"/>
    </source>
</evidence>
<dbReference type="InterPro" id="IPR009056">
    <property type="entry name" value="Cyt_c-like_dom"/>
</dbReference>
<evidence type="ECO:0000256" key="9">
    <source>
        <dbReference type="PROSITE-ProRule" id="PRU00433"/>
    </source>
</evidence>
<proteinExistence type="predicted"/>
<dbReference type="PROSITE" id="PS51007">
    <property type="entry name" value="CYTC"/>
    <property type="match status" value="3"/>
</dbReference>
<dbReference type="EMBL" id="NAFK01000172">
    <property type="protein sequence ID" value="OSJ24276.1"/>
    <property type="molecule type" value="Genomic_DNA"/>
</dbReference>
<reference evidence="11 12" key="1">
    <citation type="submission" date="2017-03" db="EMBL/GenBank/DDBJ databases">
        <title>Whole genome sequences of fourteen strains of Bradyrhizobium canariense and one strain of Bradyrhizobium japonicum isolated from Lupinus (Papilionoideae: Genisteae) species in Algeria.</title>
        <authorList>
            <person name="Crovadore J."/>
            <person name="Chekireb D."/>
            <person name="Brachmann A."/>
            <person name="Chablais R."/>
            <person name="Cochard B."/>
            <person name="Lefort F."/>
        </authorList>
    </citation>
    <scope>NUCLEOTIDE SEQUENCE [LARGE SCALE GENOMIC DNA]</scope>
    <source>
        <strain evidence="11 12">UBMAN05</strain>
    </source>
</reference>
<keyword evidence="3 9" id="KW-0349">Heme</keyword>
<dbReference type="InterPro" id="IPR036909">
    <property type="entry name" value="Cyt_c-like_dom_sf"/>
</dbReference>
<evidence type="ECO:0000313" key="11">
    <source>
        <dbReference type="EMBL" id="OSJ24276.1"/>
    </source>
</evidence>
<evidence type="ECO:0000256" key="3">
    <source>
        <dbReference type="ARBA" id="ARBA00022617"/>
    </source>
</evidence>
<keyword evidence="8" id="KW-0472">Membrane</keyword>
<dbReference type="InterPro" id="IPR051459">
    <property type="entry name" value="Cytochrome_c-type_DH"/>
</dbReference>
<dbReference type="PANTHER" id="PTHR35008">
    <property type="entry name" value="BLL4482 PROTEIN-RELATED"/>
    <property type="match status" value="1"/>
</dbReference>
<dbReference type="Gene3D" id="1.10.760.10">
    <property type="entry name" value="Cytochrome c-like domain"/>
    <property type="match status" value="2"/>
</dbReference>
<name>A0ABX3WXI8_9BRAD</name>
<keyword evidence="5" id="KW-0732">Signal</keyword>